<evidence type="ECO:0000256" key="2">
    <source>
        <dbReference type="ARBA" id="ARBA00022448"/>
    </source>
</evidence>
<comment type="subcellular location">
    <subcellularLocation>
        <location evidence="1">Cell membrane</location>
        <topology evidence="1">Multi-pass membrane protein</topology>
    </subcellularLocation>
</comment>
<keyword evidence="8 10" id="KW-0472">Membrane</keyword>
<dbReference type="GO" id="GO:0015297">
    <property type="term" value="F:antiporter activity"/>
    <property type="evidence" value="ECO:0007669"/>
    <property type="project" value="UniProtKB-KW"/>
</dbReference>
<feature type="transmembrane region" description="Helical" evidence="10">
    <location>
        <begin position="353"/>
        <end position="372"/>
    </location>
</feature>
<accession>A0A7W7ZB99</accession>
<dbReference type="CDD" id="cd13131">
    <property type="entry name" value="MATE_NorM_like"/>
    <property type="match status" value="1"/>
</dbReference>
<dbReference type="PANTHER" id="PTHR43298:SF2">
    <property type="entry name" value="FMN_FAD EXPORTER YEEO-RELATED"/>
    <property type="match status" value="1"/>
</dbReference>
<proteinExistence type="predicted"/>
<protein>
    <recommendedName>
        <fullName evidence="9">Multidrug-efflux transporter</fullName>
    </recommendedName>
</protein>
<sequence length="456" mass="48427">MLPIRPQIRSVLALALPLILAEVGWMFMAVVDTIMVGHLPHPAITISAVALAQVLYNTIAFGIGGVLLGLDTYLSQSHGAGKFDEANRWLIHGLVLSAILIAILMAVVHAASYGLAYFPVDPVIRDQAVTFLRVLNLGTPPLILALTFRRYLQAFNHARSIAIALVTANVVNALLDWAFLFPHHWGPITLPGHGVVGAAISTALARLYLALCFFAAIWYFDRKHTYGLRSVTRRIEYSRLRELTLFGAPVGAQIFVEISIFGAVTYLIGTFGPLPLAGHEIALNVASITFMVPFAISAAASVRVGQAIGRKSPGEARAAGWTSIGLGAAFMLCASAVLVLMPNLIARAFTVDPAVIAAAVPLLLVAAAFQFFDGVQITATGALRGAGNTHIGLFVHLIGYWLIGLPVGVLLGFHYKLGAVGLWMGLCLGLIIAGAALVTSWHRTAGKIATLIPVAD</sequence>
<feature type="transmembrane region" description="Helical" evidence="10">
    <location>
        <begin position="89"/>
        <end position="111"/>
    </location>
</feature>
<dbReference type="RefSeq" id="WP_184213875.1">
    <property type="nucleotide sequence ID" value="NZ_JACHIP010000001.1"/>
</dbReference>
<evidence type="ECO:0000256" key="9">
    <source>
        <dbReference type="ARBA" id="ARBA00031636"/>
    </source>
</evidence>
<organism evidence="11 12">
    <name type="scientific">Granulicella aggregans</name>
    <dbReference type="NCBI Taxonomy" id="474949"/>
    <lineage>
        <taxon>Bacteria</taxon>
        <taxon>Pseudomonadati</taxon>
        <taxon>Acidobacteriota</taxon>
        <taxon>Terriglobia</taxon>
        <taxon>Terriglobales</taxon>
        <taxon>Acidobacteriaceae</taxon>
        <taxon>Granulicella</taxon>
    </lineage>
</organism>
<name>A0A7W7ZB99_9BACT</name>
<feature type="transmembrane region" description="Helical" evidence="10">
    <location>
        <begin position="321"/>
        <end position="341"/>
    </location>
</feature>
<dbReference type="GO" id="GO:0006811">
    <property type="term" value="P:monoatomic ion transport"/>
    <property type="evidence" value="ECO:0007669"/>
    <property type="project" value="UniProtKB-KW"/>
</dbReference>
<reference evidence="11 12" key="1">
    <citation type="submission" date="2020-08" db="EMBL/GenBank/DDBJ databases">
        <title>Genomic Encyclopedia of Type Strains, Phase IV (KMG-V): Genome sequencing to study the core and pangenomes of soil and plant-associated prokaryotes.</title>
        <authorList>
            <person name="Whitman W."/>
        </authorList>
    </citation>
    <scope>NUCLEOTIDE SEQUENCE [LARGE SCALE GENOMIC DNA]</scope>
    <source>
        <strain evidence="11 12">M8UP14</strain>
    </source>
</reference>
<keyword evidence="5 10" id="KW-0812">Transmembrane</keyword>
<evidence type="ECO:0000256" key="3">
    <source>
        <dbReference type="ARBA" id="ARBA00022449"/>
    </source>
</evidence>
<evidence type="ECO:0000256" key="1">
    <source>
        <dbReference type="ARBA" id="ARBA00004651"/>
    </source>
</evidence>
<evidence type="ECO:0000256" key="4">
    <source>
        <dbReference type="ARBA" id="ARBA00022475"/>
    </source>
</evidence>
<keyword evidence="6 10" id="KW-1133">Transmembrane helix</keyword>
<evidence type="ECO:0000256" key="7">
    <source>
        <dbReference type="ARBA" id="ARBA00023065"/>
    </source>
</evidence>
<dbReference type="EMBL" id="JACHIP010000001">
    <property type="protein sequence ID" value="MBB5056201.1"/>
    <property type="molecule type" value="Genomic_DNA"/>
</dbReference>
<comment type="caution">
    <text evidence="11">The sequence shown here is derived from an EMBL/GenBank/DDBJ whole genome shotgun (WGS) entry which is preliminary data.</text>
</comment>
<feature type="transmembrane region" description="Helical" evidence="10">
    <location>
        <begin position="243"/>
        <end position="269"/>
    </location>
</feature>
<feature type="transmembrane region" description="Helical" evidence="10">
    <location>
        <begin position="393"/>
        <end position="415"/>
    </location>
</feature>
<feature type="transmembrane region" description="Helical" evidence="10">
    <location>
        <begin position="131"/>
        <end position="148"/>
    </location>
</feature>
<feature type="transmembrane region" description="Helical" evidence="10">
    <location>
        <begin position="43"/>
        <end position="68"/>
    </location>
</feature>
<feature type="transmembrane region" description="Helical" evidence="10">
    <location>
        <begin position="281"/>
        <end position="300"/>
    </location>
</feature>
<dbReference type="GO" id="GO:0005886">
    <property type="term" value="C:plasma membrane"/>
    <property type="evidence" value="ECO:0007669"/>
    <property type="project" value="UniProtKB-SubCell"/>
</dbReference>
<dbReference type="InterPro" id="IPR048279">
    <property type="entry name" value="MdtK-like"/>
</dbReference>
<evidence type="ECO:0000256" key="8">
    <source>
        <dbReference type="ARBA" id="ARBA00023136"/>
    </source>
</evidence>
<keyword evidence="7" id="KW-0406">Ion transport</keyword>
<dbReference type="NCBIfam" id="TIGR00797">
    <property type="entry name" value="matE"/>
    <property type="match status" value="1"/>
</dbReference>
<evidence type="ECO:0000313" key="11">
    <source>
        <dbReference type="EMBL" id="MBB5056201.1"/>
    </source>
</evidence>
<feature type="transmembrane region" description="Helical" evidence="10">
    <location>
        <begin position="200"/>
        <end position="220"/>
    </location>
</feature>
<dbReference type="AlphaFoldDB" id="A0A7W7ZB99"/>
<keyword evidence="3" id="KW-0050">Antiport</keyword>
<evidence type="ECO:0000313" key="12">
    <source>
        <dbReference type="Proteomes" id="UP000540989"/>
    </source>
</evidence>
<feature type="transmembrane region" description="Helical" evidence="10">
    <location>
        <begin position="421"/>
        <end position="441"/>
    </location>
</feature>
<dbReference type="Proteomes" id="UP000540989">
    <property type="component" value="Unassembled WGS sequence"/>
</dbReference>
<feature type="transmembrane region" description="Helical" evidence="10">
    <location>
        <begin position="160"/>
        <end position="180"/>
    </location>
</feature>
<dbReference type="PIRSF" id="PIRSF006603">
    <property type="entry name" value="DinF"/>
    <property type="match status" value="1"/>
</dbReference>
<dbReference type="InterPro" id="IPR050222">
    <property type="entry name" value="MATE_MdtK"/>
</dbReference>
<dbReference type="InterPro" id="IPR002528">
    <property type="entry name" value="MATE_fam"/>
</dbReference>
<dbReference type="GO" id="GO:0042910">
    <property type="term" value="F:xenobiotic transmembrane transporter activity"/>
    <property type="evidence" value="ECO:0007669"/>
    <property type="project" value="InterPro"/>
</dbReference>
<keyword evidence="4" id="KW-1003">Cell membrane</keyword>
<keyword evidence="12" id="KW-1185">Reference proteome</keyword>
<dbReference type="Pfam" id="PF01554">
    <property type="entry name" value="MatE"/>
    <property type="match status" value="2"/>
</dbReference>
<evidence type="ECO:0000256" key="5">
    <source>
        <dbReference type="ARBA" id="ARBA00022692"/>
    </source>
</evidence>
<keyword evidence="2" id="KW-0813">Transport</keyword>
<feature type="transmembrane region" description="Helical" evidence="10">
    <location>
        <begin position="12"/>
        <end position="31"/>
    </location>
</feature>
<gene>
    <name evidence="11" type="ORF">HDF16_000870</name>
</gene>
<dbReference type="PANTHER" id="PTHR43298">
    <property type="entry name" value="MULTIDRUG RESISTANCE PROTEIN NORM-RELATED"/>
    <property type="match status" value="1"/>
</dbReference>
<evidence type="ECO:0000256" key="10">
    <source>
        <dbReference type="SAM" id="Phobius"/>
    </source>
</evidence>
<evidence type="ECO:0000256" key="6">
    <source>
        <dbReference type="ARBA" id="ARBA00022989"/>
    </source>
</evidence>